<sequence length="447" mass="49388">MAHSEMVNMIEHCQVTPPPSTVVSQNSLPLTFFDLPWLHFPPVQHLLFYEFPYSKAHFMQTTIPTLKHSLSLTLKHFYPLAGNLIVPPYSKGKPQIRYVDGDSVSLTFAESSGDFNNLTGNHARNVSDFQPLIPQLPPISMSSDTLVAPLLAIKVTLFPNHGICLGFTIHHALADGRSLLGVMSSWVSLTKSGEDEALLTGGLLPFYNRAVVNDPNGLENIFWTQVGTKKFEGCPPQNLPTNMVLATFVMGRADIQNLKKWVSTQCPKPSHVSSFTAREKIEEEVGEDELDHFVLVTDGRAHLDPPIPPTYFGNCLLPCLVTAKSRQLIGEDGFLIAAEAIGNAIRGMLHNEEGVLKGAEKWLSNIEPLQLERIVGVAGSPRFSIYDMDFGWGKPKKCEITSITFTGAMSLNECRDVEGDLEVGLSFRKIKMEAFTAIFSDGFKVIF</sequence>
<dbReference type="InterPro" id="IPR023213">
    <property type="entry name" value="CAT-like_dom_sf"/>
</dbReference>
<dbReference type="EMBL" id="JBBPBK010000005">
    <property type="protein sequence ID" value="KAK9284786.1"/>
    <property type="molecule type" value="Genomic_DNA"/>
</dbReference>
<dbReference type="InterPro" id="IPR051504">
    <property type="entry name" value="Plant_metabolite_acyltrans"/>
</dbReference>
<keyword evidence="4" id="KW-1185">Reference proteome</keyword>
<proteinExistence type="predicted"/>
<accession>A0AAP0X0Y3</accession>
<gene>
    <name evidence="3" type="ORF">L1049_023963</name>
</gene>
<dbReference type="Gene3D" id="3.30.559.10">
    <property type="entry name" value="Chloramphenicol acetyltransferase-like domain"/>
    <property type="match status" value="2"/>
</dbReference>
<name>A0AAP0X0Y3_LIQFO</name>
<dbReference type="PANTHER" id="PTHR31625">
    <property type="match status" value="1"/>
</dbReference>
<dbReference type="Pfam" id="PF02458">
    <property type="entry name" value="Transferase"/>
    <property type="match status" value="1"/>
</dbReference>
<evidence type="ECO:0000313" key="3">
    <source>
        <dbReference type="EMBL" id="KAK9284786.1"/>
    </source>
</evidence>
<dbReference type="AlphaFoldDB" id="A0AAP0X0Y3"/>
<keyword evidence="2" id="KW-0012">Acyltransferase</keyword>
<evidence type="ECO:0000313" key="4">
    <source>
        <dbReference type="Proteomes" id="UP001415857"/>
    </source>
</evidence>
<comment type="caution">
    <text evidence="3">The sequence shown here is derived from an EMBL/GenBank/DDBJ whole genome shotgun (WGS) entry which is preliminary data.</text>
</comment>
<reference evidence="3 4" key="1">
    <citation type="journal article" date="2024" name="Plant J.">
        <title>Genome sequences and population genomics reveal climatic adaptation and genomic divergence between two closely related sweetgum species.</title>
        <authorList>
            <person name="Xu W.Q."/>
            <person name="Ren C.Q."/>
            <person name="Zhang X.Y."/>
            <person name="Comes H.P."/>
            <person name="Liu X.H."/>
            <person name="Li Y.G."/>
            <person name="Kettle C.J."/>
            <person name="Jalonen R."/>
            <person name="Gaisberger H."/>
            <person name="Ma Y.Z."/>
            <person name="Qiu Y.X."/>
        </authorList>
    </citation>
    <scope>NUCLEOTIDE SEQUENCE [LARGE SCALE GENOMIC DNA]</scope>
    <source>
        <strain evidence="3">Hangzhou</strain>
    </source>
</reference>
<dbReference type="GO" id="GO:0016747">
    <property type="term" value="F:acyltransferase activity, transferring groups other than amino-acyl groups"/>
    <property type="evidence" value="ECO:0007669"/>
    <property type="project" value="UniProtKB-ARBA"/>
</dbReference>
<protein>
    <submittedName>
        <fullName evidence="3">Uncharacterized protein</fullName>
    </submittedName>
</protein>
<dbReference type="Proteomes" id="UP001415857">
    <property type="component" value="Unassembled WGS sequence"/>
</dbReference>
<organism evidence="3 4">
    <name type="scientific">Liquidambar formosana</name>
    <name type="common">Formosan gum</name>
    <dbReference type="NCBI Taxonomy" id="63359"/>
    <lineage>
        <taxon>Eukaryota</taxon>
        <taxon>Viridiplantae</taxon>
        <taxon>Streptophyta</taxon>
        <taxon>Embryophyta</taxon>
        <taxon>Tracheophyta</taxon>
        <taxon>Spermatophyta</taxon>
        <taxon>Magnoliopsida</taxon>
        <taxon>eudicotyledons</taxon>
        <taxon>Gunneridae</taxon>
        <taxon>Pentapetalae</taxon>
        <taxon>Saxifragales</taxon>
        <taxon>Altingiaceae</taxon>
        <taxon>Liquidambar</taxon>
    </lineage>
</organism>
<evidence type="ECO:0000256" key="1">
    <source>
        <dbReference type="ARBA" id="ARBA00022679"/>
    </source>
</evidence>
<keyword evidence="1" id="KW-0808">Transferase</keyword>
<evidence type="ECO:0000256" key="2">
    <source>
        <dbReference type="ARBA" id="ARBA00023315"/>
    </source>
</evidence>